<name>A0A1M4XJW8_9CLOT</name>
<keyword evidence="2" id="KW-1185">Reference proteome</keyword>
<dbReference type="Proteomes" id="UP000184035">
    <property type="component" value="Unassembled WGS sequence"/>
</dbReference>
<gene>
    <name evidence="1" type="ORF">SAMN05443638_1194</name>
</gene>
<accession>A0A1M4XJW8</accession>
<evidence type="ECO:0000313" key="1">
    <source>
        <dbReference type="EMBL" id="SHE93706.1"/>
    </source>
</evidence>
<reference evidence="1 2" key="1">
    <citation type="submission" date="2016-11" db="EMBL/GenBank/DDBJ databases">
        <authorList>
            <person name="Jaros S."/>
            <person name="Januszkiewicz K."/>
            <person name="Wedrychowicz H."/>
        </authorList>
    </citation>
    <scope>NUCLEOTIDE SEQUENCE [LARGE SCALE GENOMIC DNA]</scope>
    <source>
        <strain evidence="1 2">DSM 2631</strain>
    </source>
</reference>
<sequence length="139" mass="16446">MPEVNRGLIRKILQNRFDEKNNRILEFINVYKHNGVKINMNCCTKVFSNKKNCITKRLCYLELIDKEFNKSLICLSLDENIICINFLDNTKVSYIHLGDVLYEISNFLNKKVLINQWGIPKLYIDMTHIYNLQATEISR</sequence>
<dbReference type="AlphaFoldDB" id="A0A1M4XJW8"/>
<proteinExistence type="predicted"/>
<protein>
    <submittedName>
        <fullName evidence="1">Uncharacterized protein</fullName>
    </submittedName>
</protein>
<dbReference type="EMBL" id="FQVM01000019">
    <property type="protein sequence ID" value="SHE93706.1"/>
    <property type="molecule type" value="Genomic_DNA"/>
</dbReference>
<evidence type="ECO:0000313" key="2">
    <source>
        <dbReference type="Proteomes" id="UP000184035"/>
    </source>
</evidence>
<organism evidence="1 2">
    <name type="scientific">Clostridium fallax</name>
    <dbReference type="NCBI Taxonomy" id="1533"/>
    <lineage>
        <taxon>Bacteria</taxon>
        <taxon>Bacillati</taxon>
        <taxon>Bacillota</taxon>
        <taxon>Clostridia</taxon>
        <taxon>Eubacteriales</taxon>
        <taxon>Clostridiaceae</taxon>
        <taxon>Clostridium</taxon>
    </lineage>
</organism>
<dbReference type="RefSeq" id="WP_072896671.1">
    <property type="nucleotide sequence ID" value="NZ_FQVM01000019.1"/>
</dbReference>